<protein>
    <recommendedName>
        <fullName evidence="4">Resuscitation-promoting factor core lysozyme-like domain-containing protein</fullName>
    </recommendedName>
</protein>
<evidence type="ECO:0000256" key="1">
    <source>
        <dbReference type="ARBA" id="ARBA00010830"/>
    </source>
</evidence>
<evidence type="ECO:0000256" key="3">
    <source>
        <dbReference type="SAM" id="SignalP"/>
    </source>
</evidence>
<dbReference type="InterPro" id="IPR023346">
    <property type="entry name" value="Lysozyme-like_dom_sf"/>
</dbReference>
<dbReference type="InterPro" id="IPR010618">
    <property type="entry name" value="RPF"/>
</dbReference>
<accession>A0A6J4MNC5</accession>
<dbReference type="PROSITE" id="PS51318">
    <property type="entry name" value="TAT"/>
    <property type="match status" value="1"/>
</dbReference>
<dbReference type="GO" id="GO:0016787">
    <property type="term" value="F:hydrolase activity"/>
    <property type="evidence" value="ECO:0007669"/>
    <property type="project" value="UniProtKB-KW"/>
</dbReference>
<dbReference type="InterPro" id="IPR006311">
    <property type="entry name" value="TAT_signal"/>
</dbReference>
<organism evidence="5">
    <name type="scientific">uncultured Nocardioidaceae bacterium</name>
    <dbReference type="NCBI Taxonomy" id="253824"/>
    <lineage>
        <taxon>Bacteria</taxon>
        <taxon>Bacillati</taxon>
        <taxon>Actinomycetota</taxon>
        <taxon>Actinomycetes</taxon>
        <taxon>Propionibacteriales</taxon>
        <taxon>Nocardioidaceae</taxon>
        <taxon>environmental samples</taxon>
    </lineage>
</organism>
<dbReference type="EMBL" id="CADCUH010000190">
    <property type="protein sequence ID" value="CAA9364198.1"/>
    <property type="molecule type" value="Genomic_DNA"/>
</dbReference>
<dbReference type="Gene3D" id="1.10.530.10">
    <property type="match status" value="1"/>
</dbReference>
<evidence type="ECO:0000259" key="4">
    <source>
        <dbReference type="Pfam" id="PF06737"/>
    </source>
</evidence>
<feature type="chain" id="PRO_5026648309" description="Resuscitation-promoting factor core lysozyme-like domain-containing protein" evidence="3">
    <location>
        <begin position="44"/>
        <end position="138"/>
    </location>
</feature>
<dbReference type="SUPFAM" id="SSF53955">
    <property type="entry name" value="Lysozyme-like"/>
    <property type="match status" value="1"/>
</dbReference>
<gene>
    <name evidence="5" type="ORF">AVDCRST_MAG36-2904</name>
</gene>
<sequence length="138" mass="15410">MPVSTRDPLTARLRLLATSAVTALLLALALLVALVPTSPSASAATPGHHATRWDCLAHHEATHRWGAATGNGYYGGLQFSVRTWRYYGGQKYSGNYWPHKATRREQIVVARRTAWHGWLDRKPQGGRNAWPSTWSRCF</sequence>
<name>A0A6J4MNC5_9ACTN</name>
<comment type="similarity">
    <text evidence="1">Belongs to the transglycosylase family. Rpf subfamily.</text>
</comment>
<dbReference type="AlphaFoldDB" id="A0A6J4MNC5"/>
<dbReference type="Pfam" id="PF06737">
    <property type="entry name" value="Transglycosylas"/>
    <property type="match status" value="1"/>
</dbReference>
<feature type="signal peptide" evidence="3">
    <location>
        <begin position="1"/>
        <end position="43"/>
    </location>
</feature>
<reference evidence="5" key="1">
    <citation type="submission" date="2020-02" db="EMBL/GenBank/DDBJ databases">
        <authorList>
            <person name="Meier V. D."/>
        </authorList>
    </citation>
    <scope>NUCLEOTIDE SEQUENCE</scope>
    <source>
        <strain evidence="5">AVDCRST_MAG36</strain>
    </source>
</reference>
<keyword evidence="3" id="KW-0732">Signal</keyword>
<evidence type="ECO:0000256" key="2">
    <source>
        <dbReference type="ARBA" id="ARBA00022801"/>
    </source>
</evidence>
<feature type="domain" description="Resuscitation-promoting factor core lysozyme-like" evidence="4">
    <location>
        <begin position="50"/>
        <end position="116"/>
    </location>
</feature>
<evidence type="ECO:0000313" key="5">
    <source>
        <dbReference type="EMBL" id="CAA9364198.1"/>
    </source>
</evidence>
<keyword evidence="2" id="KW-0378">Hydrolase</keyword>
<proteinExistence type="inferred from homology"/>